<keyword evidence="10" id="KW-1185">Reference proteome</keyword>
<dbReference type="NCBIfam" id="TIGR04131">
    <property type="entry name" value="Bac_Flav_CTERM"/>
    <property type="match status" value="1"/>
</dbReference>
<dbReference type="GO" id="GO:0016020">
    <property type="term" value="C:membrane"/>
    <property type="evidence" value="ECO:0007669"/>
    <property type="project" value="InterPro"/>
</dbReference>
<dbReference type="Pfam" id="PF13585">
    <property type="entry name" value="CHU_C"/>
    <property type="match status" value="1"/>
</dbReference>
<dbReference type="InterPro" id="IPR051172">
    <property type="entry name" value="Chlamydia_OmcB"/>
</dbReference>
<evidence type="ECO:0008006" key="11">
    <source>
        <dbReference type="Google" id="ProtNLM"/>
    </source>
</evidence>
<evidence type="ECO:0000256" key="4">
    <source>
        <dbReference type="SAM" id="SignalP"/>
    </source>
</evidence>
<evidence type="ECO:0000313" key="10">
    <source>
        <dbReference type="Proteomes" id="UP000076715"/>
    </source>
</evidence>
<feature type="domain" description="Ig-like" evidence="7">
    <location>
        <begin position="1334"/>
        <end position="1409"/>
    </location>
</feature>
<keyword evidence="2" id="KW-0677">Repeat</keyword>
<keyword evidence="3" id="KW-0106">Calcium</keyword>
<dbReference type="RefSeq" id="WP_066317624.1">
    <property type="nucleotide sequence ID" value="NZ_LQRT01000035.1"/>
</dbReference>
<dbReference type="Pfam" id="PF19406">
    <property type="entry name" value="PKD_5"/>
    <property type="match status" value="1"/>
</dbReference>
<evidence type="ECO:0000256" key="2">
    <source>
        <dbReference type="ARBA" id="ARBA00022737"/>
    </source>
</evidence>
<dbReference type="Gene3D" id="1.50.10.10">
    <property type="match status" value="1"/>
</dbReference>
<dbReference type="InterPro" id="IPR012341">
    <property type="entry name" value="6hp_glycosidase-like_sf"/>
</dbReference>
<dbReference type="Pfam" id="PF19081">
    <property type="entry name" value="Ig_7"/>
    <property type="match status" value="1"/>
</dbReference>
<feature type="chain" id="PRO_5007841116" description="DUF11 domain-containing protein" evidence="4">
    <location>
        <begin position="21"/>
        <end position="1817"/>
    </location>
</feature>
<dbReference type="Pfam" id="PF03160">
    <property type="entry name" value="Calx-beta"/>
    <property type="match status" value="2"/>
</dbReference>
<dbReference type="InterPro" id="IPR003644">
    <property type="entry name" value="Calx_beta"/>
</dbReference>
<dbReference type="GO" id="GO:0007154">
    <property type="term" value="P:cell communication"/>
    <property type="evidence" value="ECO:0007669"/>
    <property type="project" value="InterPro"/>
</dbReference>
<dbReference type="InterPro" id="IPR044023">
    <property type="entry name" value="Ig_7"/>
</dbReference>
<dbReference type="PANTHER" id="PTHR34819">
    <property type="entry name" value="LARGE CYSTEINE-RICH PERIPLASMIC PROTEIN OMCB"/>
    <property type="match status" value="1"/>
</dbReference>
<dbReference type="OrthoDB" id="9765926at2"/>
<keyword evidence="1 4" id="KW-0732">Signal</keyword>
<dbReference type="Pfam" id="PF01345">
    <property type="entry name" value="DUF11"/>
    <property type="match status" value="1"/>
</dbReference>
<dbReference type="PANTHER" id="PTHR34819:SF3">
    <property type="entry name" value="CELL SURFACE PROTEIN"/>
    <property type="match status" value="1"/>
</dbReference>
<gene>
    <name evidence="9" type="ORF">AWE51_12750</name>
</gene>
<dbReference type="InterPro" id="IPR047589">
    <property type="entry name" value="DUF11_rpt"/>
</dbReference>
<feature type="domain" description="DUF11" evidence="5">
    <location>
        <begin position="526"/>
        <end position="640"/>
    </location>
</feature>
<dbReference type="Proteomes" id="UP000076715">
    <property type="component" value="Unassembled WGS sequence"/>
</dbReference>
<dbReference type="NCBIfam" id="TIGR01451">
    <property type="entry name" value="B_ant_repeat"/>
    <property type="match status" value="1"/>
</dbReference>
<dbReference type="InterPro" id="IPR001434">
    <property type="entry name" value="OmcB-like_DUF11"/>
</dbReference>
<evidence type="ECO:0000259" key="7">
    <source>
        <dbReference type="Pfam" id="PF19081"/>
    </source>
</evidence>
<evidence type="ECO:0000259" key="8">
    <source>
        <dbReference type="Pfam" id="PF19406"/>
    </source>
</evidence>
<dbReference type="GO" id="GO:0005975">
    <property type="term" value="P:carbohydrate metabolic process"/>
    <property type="evidence" value="ECO:0007669"/>
    <property type="project" value="InterPro"/>
</dbReference>
<reference evidence="9 10" key="1">
    <citation type="submission" date="2016-01" db="EMBL/GenBank/DDBJ databases">
        <title>The draft genome sequence of Aquimarina sp. RZW4-3-2.</title>
        <authorList>
            <person name="Wang Y."/>
        </authorList>
    </citation>
    <scope>NUCLEOTIDE SEQUENCE [LARGE SCALE GENOMIC DNA]</scope>
    <source>
        <strain evidence="9 10">RZW4-3-2</strain>
    </source>
</reference>
<accession>A0A162YWC3</accession>
<dbReference type="Gene3D" id="2.60.40.2030">
    <property type="match status" value="2"/>
</dbReference>
<evidence type="ECO:0000259" key="5">
    <source>
        <dbReference type="Pfam" id="PF01345"/>
    </source>
</evidence>
<dbReference type="InterPro" id="IPR045828">
    <property type="entry name" value="PKD_Bacteroidetes"/>
</dbReference>
<evidence type="ECO:0000313" key="9">
    <source>
        <dbReference type="EMBL" id="KZS39403.1"/>
    </source>
</evidence>
<protein>
    <recommendedName>
        <fullName evidence="11">DUF11 domain-containing protein</fullName>
    </recommendedName>
</protein>
<dbReference type="InterPro" id="IPR038081">
    <property type="entry name" value="CalX-like_sf"/>
</dbReference>
<name>A0A162YWC3_9FLAO</name>
<dbReference type="InterPro" id="IPR026341">
    <property type="entry name" value="T9SS_type_B"/>
</dbReference>
<sequence>MKQPHFTLLLLVLFPFFLHSQVPTDINSGNPNFPFPQFLAYEYNTSHRLENLANQNADGLVHAEMEKRIREAWRIMANRFKYTGESHAGVPYLYSNIGCPYDCSEGVGYGMIAAAYMGDKTIFDGIWFREHDVRMVKHPRYIDGNIPRPTYAYGDNSLAEPNNGVLPGTGDVSIGEVGNDSATDGDVDIALGLLMAWKQWGDDSGYLDSRGNKISYKQEALNVIRGLVEIQDFPLSTGCDAVVGVIGFDGYFKDGNSQGELTNWALGQNPCPEGGKVKGQLHIDYVAPAYCKAFGDFLEAEGDPSDVAWNIPQFRRAEASSDWLMGELYKQGPNTIPTAGDVFMDAANNATFANFNPGEDFRHAWRTILNHTWHGNPENSWNPTTHQVIPGANSINKDMGQRFSKFLADPAISGNPCVIPGGALGMTFQGPSQLLWQYDPNTGIGSGFTLNWTPAAGTPSAVSSQDFDLMGKLYRQCAIEWEQQDLSIVNLDSNPTYFHGFFRLLGMLITTGNFQSPMNIKPEANIKVYTKVDKTAAFTGDEVTFTISYRNYGSVAAQNVIVQDVIPVGLEFVSATNGGVHTGGTVSWNIGTVSGFKSTGGITPTTGEVKVTCKVQPSFSGRICNPVTITTTNGKGWTSNDFPNNLTPVMERNCVDIIEKALEIEKTVDFDTVNPGDVVTYSINFKNSSKGGYINGGRSGVNFAYARSGAPNGNTQGIKVSLYHGAAEPYINYENYRISLFLNDNTFDCLSGEPGCTNGWGLRTNVYEGGSAGGIRVSHENIVPGSDAKGAWNQRVIVQFSDQLCAPTPHLLRYSGTSRIHEGGSMPLRAIWDLFTSNFGSIDWSDDWSWDATATDLDTGFFYPITDDWTDPENPIPVDKYHNEACEKPTKTVNNILVEEWDGYVWRRVFGTGPVPGRDVENVVITDILPQGFTFVEFVGDSPLGIAPIASTLPDGRTEIRWEIPRLQISQGGTISYKARADFSSGTCDRADEVQTNSASITALNESAIVSTADVTITCNPVILPPKPSSMTKIATPKVADVGDQVVYTLAYTNTDGSPIEVDFNDTNNWTAQTGTKMGVTGGSLASVPNNLGVSTYNYSHGTNGTLEATIDFDPNQAFGFTMRHTGGAINNGLYIVFKPNPGGGSVDTQVYNGTSIIDQTTLGFPGNPMDIKLLLNGNQLNVWLGNTTNPTPTWSVTGLPVKAGSAGFINAFPDGNDASGSHTVSRFKTSMDSAFNVQITDPIPSEVSFVSASDSGTSNANIVTYPIIPGPVLAGEIINYTWTALINSCPTSTSKIVNIGYTNILGVPNNSIAAQALVDCSGIDLCATPIPEPIVNNANFCLNDSPADLNTFISATETIIWYANDLNTSPPIAKPTVDTSISSNTTYYVSQQDSNSCESTRIPIIVKVIDPGAPINDTKTIVSATSVRYDITVGFGLTLGDFTWTAMNNPEVNGATVTNATDAIIDDILVNTTSIPQVVTYLIESNTAGACGSTSFELEVIVNPLPSVTLNATSVIEGESIEVSIELNQPSTTDITLIIGFTGVTADLNDVDLSTERIIILAGQTTATFIRSTIDDILVESNETISIGIDTIETGSLSDSNATAIATIFDNDGVTNTPQITLVDNTVEEGSTLNFSVTLDQVSTEDIMLTFGIEDITTTAQDYEPINLQITILAGETNSLISIPTVDDTIEENNETMLIKINTVDAGSISNPDQTATGTIIDNDDNTTEEIISFPKYFTPNGDGFHDNWNANTSVRDSVKFIWIFDRYGKLLKQLSPLGNGWNGEFNGRLLPAAEYWFKAEFKDGTYHQGHFSLIR</sequence>
<comment type="caution">
    <text evidence="9">The sequence shown here is derived from an EMBL/GenBank/DDBJ whole genome shotgun (WGS) entry which is preliminary data.</text>
</comment>
<evidence type="ECO:0000256" key="3">
    <source>
        <dbReference type="ARBA" id="ARBA00022837"/>
    </source>
</evidence>
<feature type="signal peptide" evidence="4">
    <location>
        <begin position="1"/>
        <end position="20"/>
    </location>
</feature>
<organism evidence="9 10">
    <name type="scientific">Aquimarina aggregata</name>
    <dbReference type="NCBI Taxonomy" id="1642818"/>
    <lineage>
        <taxon>Bacteria</taxon>
        <taxon>Pseudomonadati</taxon>
        <taxon>Bacteroidota</taxon>
        <taxon>Flavobacteriia</taxon>
        <taxon>Flavobacteriales</taxon>
        <taxon>Flavobacteriaceae</taxon>
        <taxon>Aquimarina</taxon>
    </lineage>
</organism>
<dbReference type="SUPFAM" id="SSF141072">
    <property type="entry name" value="CalX-like"/>
    <property type="match status" value="2"/>
</dbReference>
<dbReference type="SUPFAM" id="SSF48208">
    <property type="entry name" value="Six-hairpin glycosidases"/>
    <property type="match status" value="1"/>
</dbReference>
<proteinExistence type="predicted"/>
<evidence type="ECO:0000256" key="1">
    <source>
        <dbReference type="ARBA" id="ARBA00022729"/>
    </source>
</evidence>
<feature type="domain" description="Calx-beta" evidence="6">
    <location>
        <begin position="1660"/>
        <end position="1725"/>
    </location>
</feature>
<evidence type="ECO:0000259" key="6">
    <source>
        <dbReference type="Pfam" id="PF03160"/>
    </source>
</evidence>
<feature type="domain" description="Calx-beta" evidence="6">
    <location>
        <begin position="1602"/>
        <end position="1646"/>
    </location>
</feature>
<dbReference type="InterPro" id="IPR008928">
    <property type="entry name" value="6-hairpin_glycosidase_sf"/>
</dbReference>
<feature type="domain" description="PKD-like" evidence="8">
    <location>
        <begin position="1420"/>
        <end position="1507"/>
    </location>
</feature>
<dbReference type="EMBL" id="LQRT01000035">
    <property type="protein sequence ID" value="KZS39403.1"/>
    <property type="molecule type" value="Genomic_DNA"/>
</dbReference>
<dbReference type="STRING" id="1642818.AWE51_12750"/>